<sequence>MINESSEIKNWMLETHRIRVQDDWLEACIEWIKEEQQETNTDSNIENVRNLVFEQWLMSDLRELSSQCLPEGLSSQIKIELNGNFPLQIESIVDVGTSCYSQLQKVQGTENANVGLSADTTLQPAWEPKPSKMLYFKLTDGTNDIQAMEYKPFSSLNTQTILGTKILVYGSVICRRGVLLLKDDNTHVYGGEVDSLIENNPPEKILQKAL</sequence>
<dbReference type="Proteomes" id="UP000030746">
    <property type="component" value="Unassembled WGS sequence"/>
</dbReference>
<comment type="similarity">
    <text evidence="1">Belongs to the RMI1 family.</text>
</comment>
<dbReference type="GO" id="GO:0031422">
    <property type="term" value="C:RecQ family helicase-topoisomerase III complex"/>
    <property type="evidence" value="ECO:0007669"/>
    <property type="project" value="TreeGrafter"/>
</dbReference>
<dbReference type="Gene3D" id="1.10.8.1020">
    <property type="entry name" value="RecQ-mediated genome instability protein 1, N-terminal domain"/>
    <property type="match status" value="1"/>
</dbReference>
<dbReference type="InterPro" id="IPR013894">
    <property type="entry name" value="RMI1_OB"/>
</dbReference>
<accession>V4A7W8</accession>
<dbReference type="InterPro" id="IPR049363">
    <property type="entry name" value="RMI1_N"/>
</dbReference>
<dbReference type="AlphaFoldDB" id="V4A7W8"/>
<dbReference type="InterPro" id="IPR042470">
    <property type="entry name" value="RMI1_N_C_sf"/>
</dbReference>
<dbReference type="KEGG" id="lgi:LOTGIDRAFT_210388"/>
<evidence type="ECO:0000313" key="5">
    <source>
        <dbReference type="EMBL" id="ESO89351.1"/>
    </source>
</evidence>
<dbReference type="GO" id="GO:0016604">
    <property type="term" value="C:nuclear body"/>
    <property type="evidence" value="ECO:0007669"/>
    <property type="project" value="TreeGrafter"/>
</dbReference>
<dbReference type="FunFam" id="2.40.50.770:FF:000002">
    <property type="entry name" value="recQ-mediated genome instability protein 1"/>
    <property type="match status" value="1"/>
</dbReference>
<dbReference type="RefSeq" id="XP_009060377.1">
    <property type="nucleotide sequence ID" value="XM_009062129.1"/>
</dbReference>
<dbReference type="STRING" id="225164.V4A7W8"/>
<dbReference type="OrthoDB" id="341511at2759"/>
<dbReference type="GO" id="GO:0000724">
    <property type="term" value="P:double-strand break repair via homologous recombination"/>
    <property type="evidence" value="ECO:0007669"/>
    <property type="project" value="TreeGrafter"/>
</dbReference>
<dbReference type="OMA" id="INDIWDI"/>
<proteinExistence type="inferred from homology"/>
<evidence type="ECO:0000256" key="1">
    <source>
        <dbReference type="ARBA" id="ARBA00006395"/>
    </source>
</evidence>
<protein>
    <recommendedName>
        <fullName evidence="2">RecQ-mediated genome instability protein 1</fullName>
    </recommendedName>
</protein>
<dbReference type="CTD" id="20246209"/>
<dbReference type="GO" id="GO:0000712">
    <property type="term" value="P:resolution of meiotic recombination intermediates"/>
    <property type="evidence" value="ECO:0007669"/>
    <property type="project" value="TreeGrafter"/>
</dbReference>
<feature type="domain" description="RecQ mediated genome instability protein 1 OB-fold" evidence="3">
    <location>
        <begin position="69"/>
        <end position="201"/>
    </location>
</feature>
<dbReference type="PANTHER" id="PTHR14790">
    <property type="entry name" value="RECQ-MEDIATED GENOME INSTABILITY PROTEIN 1 RMI1"/>
    <property type="match status" value="1"/>
</dbReference>
<dbReference type="Pfam" id="PF21000">
    <property type="entry name" value="RMI1_N_N"/>
    <property type="match status" value="1"/>
</dbReference>
<gene>
    <name evidence="5" type="ORF">LOTGIDRAFT_210388</name>
</gene>
<dbReference type="SMART" id="SM01161">
    <property type="entry name" value="DUF1767"/>
    <property type="match status" value="1"/>
</dbReference>
<evidence type="ECO:0000256" key="2">
    <source>
        <dbReference type="ARBA" id="ARBA00018987"/>
    </source>
</evidence>
<dbReference type="Gene3D" id="2.40.50.770">
    <property type="entry name" value="RecQ-mediated genome instability protein Rmi1, C-terminal domain"/>
    <property type="match status" value="1"/>
</dbReference>
<dbReference type="Pfam" id="PF08585">
    <property type="entry name" value="RMI1_N_C"/>
    <property type="match status" value="1"/>
</dbReference>
<evidence type="ECO:0000259" key="4">
    <source>
        <dbReference type="Pfam" id="PF21000"/>
    </source>
</evidence>
<evidence type="ECO:0000259" key="3">
    <source>
        <dbReference type="Pfam" id="PF08585"/>
    </source>
</evidence>
<dbReference type="EMBL" id="KB202619">
    <property type="protein sequence ID" value="ESO89351.1"/>
    <property type="molecule type" value="Genomic_DNA"/>
</dbReference>
<keyword evidence="6" id="KW-1185">Reference proteome</keyword>
<feature type="domain" description="RMI1 N-terminal" evidence="4">
    <location>
        <begin position="15"/>
        <end position="63"/>
    </location>
</feature>
<reference evidence="5 6" key="1">
    <citation type="journal article" date="2013" name="Nature">
        <title>Insights into bilaterian evolution from three spiralian genomes.</title>
        <authorList>
            <person name="Simakov O."/>
            <person name="Marletaz F."/>
            <person name="Cho S.J."/>
            <person name="Edsinger-Gonzales E."/>
            <person name="Havlak P."/>
            <person name="Hellsten U."/>
            <person name="Kuo D.H."/>
            <person name="Larsson T."/>
            <person name="Lv J."/>
            <person name="Arendt D."/>
            <person name="Savage R."/>
            <person name="Osoegawa K."/>
            <person name="de Jong P."/>
            <person name="Grimwood J."/>
            <person name="Chapman J.A."/>
            <person name="Shapiro H."/>
            <person name="Aerts A."/>
            <person name="Otillar R.P."/>
            <person name="Terry A.Y."/>
            <person name="Boore J.L."/>
            <person name="Grigoriev I.V."/>
            <person name="Lindberg D.R."/>
            <person name="Seaver E.C."/>
            <person name="Weisblat D.A."/>
            <person name="Putnam N.H."/>
            <person name="Rokhsar D.S."/>
        </authorList>
    </citation>
    <scope>NUCLEOTIDE SEQUENCE [LARGE SCALE GENOMIC DNA]</scope>
</reference>
<dbReference type="InterPro" id="IPR044881">
    <property type="entry name" value="RMI1_N_N_sf"/>
</dbReference>
<dbReference type="PANTHER" id="PTHR14790:SF15">
    <property type="entry name" value="RECQ-MEDIATED GENOME INSTABILITY PROTEIN 1"/>
    <property type="match status" value="1"/>
</dbReference>
<evidence type="ECO:0000313" key="6">
    <source>
        <dbReference type="Proteomes" id="UP000030746"/>
    </source>
</evidence>
<dbReference type="HOGENOM" id="CLU_1311386_0_0_1"/>
<name>V4A7W8_LOTGI</name>
<dbReference type="GeneID" id="20246209"/>
<organism evidence="5 6">
    <name type="scientific">Lottia gigantea</name>
    <name type="common">Giant owl limpet</name>
    <dbReference type="NCBI Taxonomy" id="225164"/>
    <lineage>
        <taxon>Eukaryota</taxon>
        <taxon>Metazoa</taxon>
        <taxon>Spiralia</taxon>
        <taxon>Lophotrochozoa</taxon>
        <taxon>Mollusca</taxon>
        <taxon>Gastropoda</taxon>
        <taxon>Patellogastropoda</taxon>
        <taxon>Lottioidea</taxon>
        <taxon>Lottiidae</taxon>
        <taxon>Lottia</taxon>
    </lineage>
</organism>